<name>A0A1U7HK19_9CHRO</name>
<dbReference type="STRING" id="247279.NIES1031_16530"/>
<keyword evidence="2" id="KW-1185">Reference proteome</keyword>
<gene>
    <name evidence="1" type="ORF">NIES1031_16530</name>
</gene>
<protein>
    <submittedName>
        <fullName evidence="1">Uncharacterized protein</fullName>
    </submittedName>
</protein>
<reference evidence="1 2" key="1">
    <citation type="submission" date="2016-11" db="EMBL/GenBank/DDBJ databases">
        <title>Draft Genome Sequences of Nine Cyanobacterial Strains from Diverse Habitats.</title>
        <authorList>
            <person name="Zhu T."/>
            <person name="Hou S."/>
            <person name="Lu X."/>
            <person name="Hess W.R."/>
        </authorList>
    </citation>
    <scope>NUCLEOTIDE SEQUENCE [LARGE SCALE GENOMIC DNA]</scope>
    <source>
        <strain evidence="1 2">5.2 s.c.1</strain>
    </source>
</reference>
<dbReference type="Proteomes" id="UP000185984">
    <property type="component" value="Unassembled WGS sequence"/>
</dbReference>
<dbReference type="EMBL" id="MRCC01000014">
    <property type="protein sequence ID" value="OKH23904.1"/>
    <property type="molecule type" value="Genomic_DNA"/>
</dbReference>
<comment type="caution">
    <text evidence="1">The sequence shown here is derived from an EMBL/GenBank/DDBJ whole genome shotgun (WGS) entry which is preliminary data.</text>
</comment>
<accession>A0A1U7HK19</accession>
<dbReference type="AlphaFoldDB" id="A0A1U7HK19"/>
<organism evidence="1 2">
    <name type="scientific">Chroogloeocystis siderophila 5.2 s.c.1</name>
    <dbReference type="NCBI Taxonomy" id="247279"/>
    <lineage>
        <taxon>Bacteria</taxon>
        <taxon>Bacillati</taxon>
        <taxon>Cyanobacteriota</taxon>
        <taxon>Cyanophyceae</taxon>
        <taxon>Oscillatoriophycideae</taxon>
        <taxon>Chroococcales</taxon>
        <taxon>Chroococcaceae</taxon>
        <taxon>Chroogloeocystis</taxon>
    </lineage>
</organism>
<proteinExistence type="predicted"/>
<evidence type="ECO:0000313" key="1">
    <source>
        <dbReference type="EMBL" id="OKH23904.1"/>
    </source>
</evidence>
<evidence type="ECO:0000313" key="2">
    <source>
        <dbReference type="Proteomes" id="UP000185984"/>
    </source>
</evidence>
<sequence length="101" mass="11671">MHQTFITSTCGIARKQQLDIGFGVSNIQIQYCVALTNNISVCLNPCFFTKQVTIQLSYLYYKFIARYSNKHFSKISHEVCKKLIIATPNFYMTLQSFEARV</sequence>